<keyword evidence="4" id="KW-1185">Reference proteome</keyword>
<feature type="compositionally biased region" description="Low complexity" evidence="2">
    <location>
        <begin position="627"/>
        <end position="640"/>
    </location>
</feature>
<organism evidence="3 4">
    <name type="scientific">Branchiostoma lanceolatum</name>
    <name type="common">Common lancelet</name>
    <name type="synonym">Amphioxus lanceolatum</name>
    <dbReference type="NCBI Taxonomy" id="7740"/>
    <lineage>
        <taxon>Eukaryota</taxon>
        <taxon>Metazoa</taxon>
        <taxon>Chordata</taxon>
        <taxon>Cephalochordata</taxon>
        <taxon>Leptocardii</taxon>
        <taxon>Amphioxiformes</taxon>
        <taxon>Branchiostomatidae</taxon>
        <taxon>Branchiostoma</taxon>
    </lineage>
</organism>
<name>A0A8J9W4M2_BRALA</name>
<protein>
    <submittedName>
        <fullName evidence="3">Hypp5813 protein</fullName>
    </submittedName>
</protein>
<dbReference type="GO" id="GO:0017056">
    <property type="term" value="F:structural constituent of nuclear pore"/>
    <property type="evidence" value="ECO:0007669"/>
    <property type="project" value="TreeGrafter"/>
</dbReference>
<feature type="region of interest" description="Disordered" evidence="2">
    <location>
        <begin position="468"/>
        <end position="561"/>
    </location>
</feature>
<feature type="compositionally biased region" description="Low complexity" evidence="2">
    <location>
        <begin position="317"/>
        <end position="332"/>
    </location>
</feature>
<feature type="compositionally biased region" description="Low complexity" evidence="2">
    <location>
        <begin position="780"/>
        <end position="803"/>
    </location>
</feature>
<dbReference type="OrthoDB" id="6022714at2759"/>
<evidence type="ECO:0000313" key="3">
    <source>
        <dbReference type="EMBL" id="CAH1239355.1"/>
    </source>
</evidence>
<dbReference type="Proteomes" id="UP000838412">
    <property type="component" value="Chromosome 11"/>
</dbReference>
<dbReference type="EMBL" id="OV696696">
    <property type="protein sequence ID" value="CAH1239355.1"/>
    <property type="molecule type" value="Genomic_DNA"/>
</dbReference>
<feature type="compositionally biased region" description="Polar residues" evidence="2">
    <location>
        <begin position="524"/>
        <end position="561"/>
    </location>
</feature>
<dbReference type="GO" id="GO:0006406">
    <property type="term" value="P:mRNA export from nucleus"/>
    <property type="evidence" value="ECO:0007669"/>
    <property type="project" value="TreeGrafter"/>
</dbReference>
<feature type="region of interest" description="Disordered" evidence="2">
    <location>
        <begin position="279"/>
        <end position="332"/>
    </location>
</feature>
<keyword evidence="1" id="KW-0175">Coiled coil</keyword>
<evidence type="ECO:0000256" key="2">
    <source>
        <dbReference type="SAM" id="MobiDB-lite"/>
    </source>
</evidence>
<gene>
    <name evidence="3" type="primary">Hypp5813</name>
    <name evidence="3" type="ORF">BLAG_LOCUS3688</name>
</gene>
<feature type="compositionally biased region" description="Polar residues" evidence="2">
    <location>
        <begin position="576"/>
        <end position="587"/>
    </location>
</feature>
<reference evidence="3" key="1">
    <citation type="submission" date="2022-01" db="EMBL/GenBank/DDBJ databases">
        <authorList>
            <person name="Braso-Vives M."/>
        </authorList>
    </citation>
    <scope>NUCLEOTIDE SEQUENCE</scope>
</reference>
<feature type="compositionally biased region" description="Basic and acidic residues" evidence="2">
    <location>
        <begin position="279"/>
        <end position="316"/>
    </location>
</feature>
<feature type="region of interest" description="Disordered" evidence="2">
    <location>
        <begin position="576"/>
        <end position="601"/>
    </location>
</feature>
<dbReference type="PANTHER" id="PTHR18898">
    <property type="entry name" value="NUCLEOPROTEIN TPR-RELATED"/>
    <property type="match status" value="1"/>
</dbReference>
<dbReference type="PANTHER" id="PTHR18898:SF2">
    <property type="entry name" value="NUCLEOPROTEIN TPR"/>
    <property type="match status" value="1"/>
</dbReference>
<feature type="coiled-coil region" evidence="1">
    <location>
        <begin position="179"/>
        <end position="213"/>
    </location>
</feature>
<feature type="compositionally biased region" description="Polar residues" evidence="2">
    <location>
        <begin position="804"/>
        <end position="814"/>
    </location>
</feature>
<dbReference type="Pfam" id="PF15676">
    <property type="entry name" value="S6OS1"/>
    <property type="match status" value="1"/>
</dbReference>
<feature type="compositionally biased region" description="Polar residues" evidence="2">
    <location>
        <begin position="641"/>
        <end position="656"/>
    </location>
</feature>
<accession>A0A8J9W4M2</accession>
<evidence type="ECO:0000313" key="4">
    <source>
        <dbReference type="Proteomes" id="UP000838412"/>
    </source>
</evidence>
<dbReference type="InterPro" id="IPR031380">
    <property type="entry name" value="SIX6OS1"/>
</dbReference>
<sequence length="814" mass="88484">MKSGLTRTLSGCYLSQERLKNETQVAMQAAQLSPYPAGSPTHGTATLDNMDKLIQNLEFENKQQVKLIEKENEEKEELDRQTKEKKEEIATMQKAISQMDEDTKRLHRQFKYNRDNVGSLKRTCQLLYEHEEALKHKLKDVTNAGDKQRTDCAKMLEHFQNLWTKHQEVYESMPKVKTLRERQAALHNLQDTIKQAIERIEQLNSTIRNLENPTEEDAQMPVFPNLQSCIIKLAELKVDTTKNHAQVKEMKVSIRKLSEEVEEKIAERDRIIKEREAELQRRREEEGRREREKKQQEEQQEKERQIREQQQRERETQQSQEAQQHTSQQEAASQYFPSLISSQSNSVAAASLHPGAPPSSIPAPEQGVPQFPGLTSAGLGAKGLQAFSLLQPVQRKSPPKITIPTLMSPLPRHAPQPRQVPSFNFQHRQLPVVQQKAPVLQVYRPPNMPAQQPLLRQVQELQLRQKIDLQPTSRSPTKVAGNQAHEGSPVRMGDNQEQRDEEDSTGVVTDPMTPGPVHLPCIQPGSTSTPVTPGNSAPVTPANSNPSTPGEEAGSTSTSPFNMEKHRQHLLQLTSTSPGFSMSSRPMYQTEGGANQEEAPGNAERNIQFEEVSPFMQSFFTGLGGEPAVPVGSVPSMSSPEQQPTNTSTSAGSPSANAGPEKPPTSTGSPFFKGVPSPPSAVASFASMAQSAGPGVSSSAAAFFSTQNTSTSVSGSFSLGSVPPMSAGPASLFSGGDATTTTPTNEGGSFFAGFGGTSEKSGSASNLFGSGNLFGGGDNSPGSSSPQGFSFNFGGSGGSSPNSEAGTSGFSLFG</sequence>
<feature type="coiled-coil region" evidence="1">
    <location>
        <begin position="50"/>
        <end position="102"/>
    </location>
</feature>
<feature type="region of interest" description="Disordered" evidence="2">
    <location>
        <begin position="758"/>
        <end position="814"/>
    </location>
</feature>
<feature type="region of interest" description="Disordered" evidence="2">
    <location>
        <begin position="621"/>
        <end position="680"/>
    </location>
</feature>
<dbReference type="GO" id="GO:0005643">
    <property type="term" value="C:nuclear pore"/>
    <property type="evidence" value="ECO:0007669"/>
    <property type="project" value="TreeGrafter"/>
</dbReference>
<feature type="region of interest" description="Disordered" evidence="2">
    <location>
        <begin position="346"/>
        <end position="374"/>
    </location>
</feature>
<proteinExistence type="predicted"/>
<evidence type="ECO:0000256" key="1">
    <source>
        <dbReference type="SAM" id="Coils"/>
    </source>
</evidence>
<dbReference type="AlphaFoldDB" id="A0A8J9W4M2"/>